<sequence>MLRSEEIRHLIYDVSEGDQITENDSIVLHSDDYIFNEQSDCGEDTFFNADYVFADQSDVEDDSFVNAGTSTSDIRHQGHSSQSMMTTNESIDFSNNSSLPDNAPELCHDCSWNHGNIFNPKNVSFDN</sequence>
<dbReference type="AlphaFoldDB" id="A0A1B6G7I2"/>
<evidence type="ECO:0000313" key="2">
    <source>
        <dbReference type="EMBL" id="JAS58398.1"/>
    </source>
</evidence>
<dbReference type="EMBL" id="GECZ01011371">
    <property type="protein sequence ID" value="JAS58398.1"/>
    <property type="molecule type" value="Transcribed_RNA"/>
</dbReference>
<gene>
    <name evidence="2" type="ORF">g.4761</name>
</gene>
<organism evidence="2">
    <name type="scientific">Cuerna arida</name>
    <dbReference type="NCBI Taxonomy" id="1464854"/>
    <lineage>
        <taxon>Eukaryota</taxon>
        <taxon>Metazoa</taxon>
        <taxon>Ecdysozoa</taxon>
        <taxon>Arthropoda</taxon>
        <taxon>Hexapoda</taxon>
        <taxon>Insecta</taxon>
        <taxon>Pterygota</taxon>
        <taxon>Neoptera</taxon>
        <taxon>Paraneoptera</taxon>
        <taxon>Hemiptera</taxon>
        <taxon>Auchenorrhyncha</taxon>
        <taxon>Membracoidea</taxon>
        <taxon>Cicadellidae</taxon>
        <taxon>Cicadellinae</taxon>
        <taxon>Proconiini</taxon>
        <taxon>Cuerna</taxon>
    </lineage>
</organism>
<feature type="region of interest" description="Disordered" evidence="1">
    <location>
        <begin position="64"/>
        <end position="84"/>
    </location>
</feature>
<reference evidence="2" key="1">
    <citation type="submission" date="2015-11" db="EMBL/GenBank/DDBJ databases">
        <title>De novo transcriptome assembly of four potential Pierce s Disease insect vectors from Arizona vineyards.</title>
        <authorList>
            <person name="Tassone E.E."/>
        </authorList>
    </citation>
    <scope>NUCLEOTIDE SEQUENCE</scope>
</reference>
<evidence type="ECO:0000256" key="1">
    <source>
        <dbReference type="SAM" id="MobiDB-lite"/>
    </source>
</evidence>
<protein>
    <submittedName>
        <fullName evidence="2">Uncharacterized protein</fullName>
    </submittedName>
</protein>
<accession>A0A1B6G7I2</accession>
<proteinExistence type="predicted"/>
<name>A0A1B6G7I2_9HEMI</name>